<dbReference type="AlphaFoldDB" id="A0A9J6RAF9"/>
<dbReference type="InterPro" id="IPR010916">
    <property type="entry name" value="TonB_box_CS"/>
</dbReference>
<keyword evidence="12" id="KW-0378">Hydrolase</keyword>
<dbReference type="InterPro" id="IPR019931">
    <property type="entry name" value="LPXTG_anchor"/>
</dbReference>
<evidence type="ECO:0000256" key="9">
    <source>
        <dbReference type="SAM" id="Phobius"/>
    </source>
</evidence>
<dbReference type="InterPro" id="IPR013780">
    <property type="entry name" value="Glyco_hydro_b"/>
</dbReference>
<dbReference type="SUPFAM" id="SSF51445">
    <property type="entry name" value="(Trans)glycosidases"/>
    <property type="match status" value="1"/>
</dbReference>
<dbReference type="InterPro" id="IPR045857">
    <property type="entry name" value="O16G_dom_2"/>
</dbReference>
<feature type="signal peptide" evidence="10">
    <location>
        <begin position="1"/>
        <end position="26"/>
    </location>
</feature>
<keyword evidence="4 10" id="KW-0732">Signal</keyword>
<dbReference type="SUPFAM" id="SSF51011">
    <property type="entry name" value="Glycosyl hydrolase domain"/>
    <property type="match status" value="1"/>
</dbReference>
<proteinExistence type="predicted"/>
<evidence type="ECO:0000256" key="7">
    <source>
        <dbReference type="SAM" id="Coils"/>
    </source>
</evidence>
<reference evidence="12" key="1">
    <citation type="submission" date="2022-11" db="EMBL/GenBank/DDBJ databases">
        <title>WGS of Natronobacillus azotifigens 24KS-1, an anaerobic diazotrophic haloalkaliphile from soda-rich habitats.</title>
        <authorList>
            <person name="Sorokin D.Y."/>
            <person name="Merkel A.Y."/>
        </authorList>
    </citation>
    <scope>NUCLEOTIDE SEQUENCE</scope>
    <source>
        <strain evidence="12">24KS-1</strain>
    </source>
</reference>
<evidence type="ECO:0000256" key="6">
    <source>
        <dbReference type="ARBA" id="ARBA00023295"/>
    </source>
</evidence>
<dbReference type="InterPro" id="IPR006047">
    <property type="entry name" value="GH13_cat_dom"/>
</dbReference>
<evidence type="ECO:0000259" key="11">
    <source>
        <dbReference type="PROSITE" id="PS50847"/>
    </source>
</evidence>
<feature type="transmembrane region" description="Helical" evidence="9">
    <location>
        <begin position="1188"/>
        <end position="1208"/>
    </location>
</feature>
<dbReference type="SMART" id="SM00642">
    <property type="entry name" value="Aamy"/>
    <property type="match status" value="1"/>
</dbReference>
<gene>
    <name evidence="12" type="ORF">OWO01_03655</name>
</gene>
<dbReference type="InterPro" id="IPR013783">
    <property type="entry name" value="Ig-like_fold"/>
</dbReference>
<feature type="chain" id="PRO_5039916632" evidence="10">
    <location>
        <begin position="27"/>
        <end position="1215"/>
    </location>
</feature>
<evidence type="ECO:0000256" key="8">
    <source>
        <dbReference type="SAM" id="MobiDB-lite"/>
    </source>
</evidence>
<evidence type="ECO:0000256" key="4">
    <source>
        <dbReference type="ARBA" id="ARBA00022729"/>
    </source>
</evidence>
<comment type="caution">
    <text evidence="12">The sequence shown here is derived from an EMBL/GenBank/DDBJ whole genome shotgun (WGS) entry which is preliminary data.</text>
</comment>
<dbReference type="Proteomes" id="UP001084197">
    <property type="component" value="Unassembled WGS sequence"/>
</dbReference>
<evidence type="ECO:0000313" key="12">
    <source>
        <dbReference type="EMBL" id="MCZ0702307.1"/>
    </source>
</evidence>
<dbReference type="Gene3D" id="2.60.40.10">
    <property type="entry name" value="Immunoglobulins"/>
    <property type="match status" value="1"/>
</dbReference>
<protein>
    <submittedName>
        <fullName evidence="12">Alpha-amylase family glycosyl hydrolase</fullName>
    </submittedName>
</protein>
<evidence type="ECO:0000256" key="3">
    <source>
        <dbReference type="ARBA" id="ARBA00022525"/>
    </source>
</evidence>
<dbReference type="PROSITE" id="PS50847">
    <property type="entry name" value="GRAM_POS_ANCHORING"/>
    <property type="match status" value="1"/>
</dbReference>
<organism evidence="12 13">
    <name type="scientific">Natronobacillus azotifigens</name>
    <dbReference type="NCBI Taxonomy" id="472978"/>
    <lineage>
        <taxon>Bacteria</taxon>
        <taxon>Bacillati</taxon>
        <taxon>Bacillota</taxon>
        <taxon>Bacilli</taxon>
        <taxon>Bacillales</taxon>
        <taxon>Bacillaceae</taxon>
        <taxon>Natronobacillus</taxon>
    </lineage>
</organism>
<dbReference type="Gene3D" id="3.90.400.10">
    <property type="entry name" value="Oligo-1,6-glucosidase, Domain 2"/>
    <property type="match status" value="1"/>
</dbReference>
<dbReference type="Pfam" id="PF00746">
    <property type="entry name" value="Gram_pos_anchor"/>
    <property type="match status" value="1"/>
</dbReference>
<dbReference type="PROSITE" id="PS00430">
    <property type="entry name" value="TONB_DEPENDENT_REC_1"/>
    <property type="match status" value="1"/>
</dbReference>
<evidence type="ECO:0000256" key="1">
    <source>
        <dbReference type="ARBA" id="ARBA00004168"/>
    </source>
</evidence>
<feature type="coiled-coil region" evidence="7">
    <location>
        <begin position="1060"/>
        <end position="1132"/>
    </location>
</feature>
<evidence type="ECO:0000256" key="2">
    <source>
        <dbReference type="ARBA" id="ARBA00022512"/>
    </source>
</evidence>
<dbReference type="Gene3D" id="3.20.20.80">
    <property type="entry name" value="Glycosidases"/>
    <property type="match status" value="1"/>
</dbReference>
<comment type="subcellular location">
    <subcellularLocation>
        <location evidence="1">Secreted</location>
        <location evidence="1">Cell wall</location>
        <topology evidence="1">Peptidoglycan-anchor</topology>
    </subcellularLocation>
</comment>
<dbReference type="RefSeq" id="WP_268779073.1">
    <property type="nucleotide sequence ID" value="NZ_JAPRAT010000004.1"/>
</dbReference>
<dbReference type="GO" id="GO:0005975">
    <property type="term" value="P:carbohydrate metabolic process"/>
    <property type="evidence" value="ECO:0007669"/>
    <property type="project" value="InterPro"/>
</dbReference>
<evidence type="ECO:0000313" key="13">
    <source>
        <dbReference type="Proteomes" id="UP001084197"/>
    </source>
</evidence>
<keyword evidence="6" id="KW-0326">Glycosidase</keyword>
<keyword evidence="5" id="KW-0572">Peptidoglycan-anchor</keyword>
<keyword evidence="9" id="KW-0472">Membrane</keyword>
<evidence type="ECO:0000256" key="5">
    <source>
        <dbReference type="ARBA" id="ARBA00023088"/>
    </source>
</evidence>
<evidence type="ECO:0000256" key="10">
    <source>
        <dbReference type="SAM" id="SignalP"/>
    </source>
</evidence>
<dbReference type="EMBL" id="JAPRAT010000004">
    <property type="protein sequence ID" value="MCZ0702307.1"/>
    <property type="molecule type" value="Genomic_DNA"/>
</dbReference>
<sequence>MKKIVVMLLSFLLVFSSVSPISVSHAQWSGENEYDSVVVRGQSPLDWSSNDNPLTFDSEERVWVSQPINLPGGIDFEYKFVYDGEWMSGDNLVFAIPQAGAYQFVFHPNDERTVDVRPADEYDGEVTLRVQLPEDTPEWVNVTLGSNLNNFNYRVTPLTRESEGVYEITVEGRAGEELEYRYGLGDSKFVEMIDGNRTATFTEDGSIIEDTVGAWTGIPIASNVRHNFNHDPFIPDENDDVNITVTVEHNGPITDGGIYYTTDGTSPIGARGEAAEGTFTQLHHVLTDESDGRYVSTFEGAIPAQNNQTPVKYIVDVWNENTEGSQFADTNSLTPDGATEFAYYVDDFTSPDWAKDAIVYHIFVDRFRDGDPNNNYDTVDPDEVGLEEALKDWMGGDIQGVIDSLDYLEELGINTIYLSPVFEGPYSHGYHPADFFEVDQNFGDLDLLKDLIADAHGREMRVIYDMVPNHSSDEHPFFQNALENGVDSPYYDWYTFYEDGSYDMFYGVGSLPELNNDNQETRDYMLEEVVPFWLEEVGFDGYRIDYVKGPSYSFWVDFRHAVKQLDEDYYILGEIWDSRDKINSYSGKLDGALDFGFEGTFKRTFAHGGSMQNVSNYLQENAEVYHPEYVMSTFLDNHDVSRFLYEAGNDTSRLMLASFTQFMIPGSPMIYYGTEVGMSQSANHNNYSDWQDRWYREMMPWEEEDQDLELLAHYQQVIALRNEYPALRTGSLEEIYVDDNVIIFEREDDNDRLLIFVNKGGEVTFDLTEFYIASPDVALTSVINGEKIDVTSVEVADQGFDLLKIEGELDKIESEVDYKVFEEGAIRGGAPLSWEEDHPLTYDEQELVWKSEGFELTAGEEIEYKWVMDGAWLPDGMENLHFTPEEAGVYQFVLHATDIRRVDVRLIEGIEDPQDPSDNDEKTEITIRSGEEYVILPNQIVIIEANGKRARIQTPANLPEGTKISAVFLDDDDLGDPKSDSGKALTRAGDVLSVELTYPEGYEDYQGNFELELSYDTNVDWASIYYLSGDTWERQGGERDPDAGVIHLTVSHFSTYGVFEDAAEDVIADLEREIQKLTERLEELERLGKDVTDLEQLVAALRADIEALKANDERLSELIADLIARVEALEAQVAEQEDPENRENEKPTDDDSEGDDESGASTEPSDEEEVDEESKEETDGLPSTATALYNYLFVGALILLAGVGLAIYGSKRKKA</sequence>
<dbReference type="PANTHER" id="PTHR10357:SF199">
    <property type="entry name" value="ALPHA AMYLASE CATALYTIC REGION"/>
    <property type="match status" value="1"/>
</dbReference>
<dbReference type="Gene3D" id="6.10.140.920">
    <property type="match status" value="1"/>
</dbReference>
<dbReference type="InterPro" id="IPR017853">
    <property type="entry name" value="GH"/>
</dbReference>
<dbReference type="Gene3D" id="2.60.40.1180">
    <property type="entry name" value="Golgi alpha-mannosidase II"/>
    <property type="match status" value="1"/>
</dbReference>
<feature type="compositionally biased region" description="Acidic residues" evidence="8">
    <location>
        <begin position="1150"/>
        <end position="1176"/>
    </location>
</feature>
<dbReference type="PANTHER" id="PTHR10357">
    <property type="entry name" value="ALPHA-AMYLASE FAMILY MEMBER"/>
    <property type="match status" value="1"/>
</dbReference>
<dbReference type="Pfam" id="PF00128">
    <property type="entry name" value="Alpha-amylase"/>
    <property type="match status" value="1"/>
</dbReference>
<keyword evidence="13" id="KW-1185">Reference proteome</keyword>
<keyword evidence="2" id="KW-0134">Cell wall</keyword>
<dbReference type="CDD" id="cd11338">
    <property type="entry name" value="AmyAc_CMD"/>
    <property type="match status" value="1"/>
</dbReference>
<dbReference type="GO" id="GO:0016798">
    <property type="term" value="F:hydrolase activity, acting on glycosyl bonds"/>
    <property type="evidence" value="ECO:0007669"/>
    <property type="project" value="UniProtKB-KW"/>
</dbReference>
<keyword evidence="9" id="KW-0812">Transmembrane</keyword>
<name>A0A9J6RAF9_9BACI</name>
<keyword evidence="7" id="KW-0175">Coiled coil</keyword>
<feature type="compositionally biased region" description="Basic and acidic residues" evidence="8">
    <location>
        <begin position="1139"/>
        <end position="1149"/>
    </location>
</feature>
<keyword evidence="9" id="KW-1133">Transmembrane helix</keyword>
<feature type="region of interest" description="Disordered" evidence="8">
    <location>
        <begin position="1132"/>
        <end position="1182"/>
    </location>
</feature>
<accession>A0A9J6RAF9</accession>
<keyword evidence="3" id="KW-0964">Secreted</keyword>
<feature type="domain" description="Gram-positive cocci surface proteins LPxTG" evidence="11">
    <location>
        <begin position="1181"/>
        <end position="1215"/>
    </location>
</feature>